<dbReference type="InterPro" id="IPR002156">
    <property type="entry name" value="RNaseH_domain"/>
</dbReference>
<feature type="domain" description="Integrase catalytic" evidence="3">
    <location>
        <begin position="525"/>
        <end position="628"/>
    </location>
</feature>
<keyword evidence="4" id="KW-0808">Transferase</keyword>
<reference evidence="4" key="2">
    <citation type="submission" date="2022-01" db="EMBL/GenBank/DDBJ databases">
        <authorList>
            <person name="Yamashiro T."/>
            <person name="Shiraishi A."/>
            <person name="Satake H."/>
            <person name="Nakayama K."/>
        </authorList>
    </citation>
    <scope>NUCLEOTIDE SEQUENCE</scope>
</reference>
<dbReference type="Pfam" id="PF17921">
    <property type="entry name" value="Integrase_H2C2"/>
    <property type="match status" value="1"/>
</dbReference>
<dbReference type="PANTHER" id="PTHR48475">
    <property type="entry name" value="RIBONUCLEASE H"/>
    <property type="match status" value="1"/>
</dbReference>
<dbReference type="Gene3D" id="3.30.420.10">
    <property type="entry name" value="Ribonuclease H-like superfamily/Ribonuclease H"/>
    <property type="match status" value="2"/>
</dbReference>
<protein>
    <submittedName>
        <fullName evidence="4">Reverse transcriptase domain-containing protein</fullName>
    </submittedName>
</protein>
<dbReference type="Gene3D" id="3.10.10.10">
    <property type="entry name" value="HIV Type 1 Reverse Transcriptase, subunit A, domain 1"/>
    <property type="match status" value="1"/>
</dbReference>
<dbReference type="CDD" id="cd09279">
    <property type="entry name" value="RNase_HI_like"/>
    <property type="match status" value="1"/>
</dbReference>
<dbReference type="SUPFAM" id="SSF53098">
    <property type="entry name" value="Ribonuclease H-like"/>
    <property type="match status" value="2"/>
</dbReference>
<dbReference type="InterPro" id="IPR036397">
    <property type="entry name" value="RNaseH_sf"/>
</dbReference>
<dbReference type="PROSITE" id="PS50879">
    <property type="entry name" value="RNASE_H_1"/>
    <property type="match status" value="1"/>
</dbReference>
<dbReference type="Pfam" id="PF00078">
    <property type="entry name" value="RVT_1"/>
    <property type="match status" value="1"/>
</dbReference>
<evidence type="ECO:0000259" key="3">
    <source>
        <dbReference type="PROSITE" id="PS50994"/>
    </source>
</evidence>
<proteinExistence type="predicted"/>
<dbReference type="PROSITE" id="PS50994">
    <property type="entry name" value="INTEGRASE"/>
    <property type="match status" value="1"/>
</dbReference>
<dbReference type="Gene3D" id="3.30.70.270">
    <property type="match status" value="2"/>
</dbReference>
<dbReference type="InterPro" id="IPR041577">
    <property type="entry name" value="RT_RNaseH_2"/>
</dbReference>
<dbReference type="InterPro" id="IPR000477">
    <property type="entry name" value="RT_dom"/>
</dbReference>
<feature type="coiled-coil region" evidence="1">
    <location>
        <begin position="639"/>
        <end position="669"/>
    </location>
</feature>
<feature type="domain" description="RNase H type-1" evidence="2">
    <location>
        <begin position="255"/>
        <end position="384"/>
    </location>
</feature>
<dbReference type="InterPro" id="IPR001584">
    <property type="entry name" value="Integrase_cat-core"/>
</dbReference>
<dbReference type="Pfam" id="PF17919">
    <property type="entry name" value="RT_RNaseH_2"/>
    <property type="match status" value="1"/>
</dbReference>
<dbReference type="InterPro" id="IPR043502">
    <property type="entry name" value="DNA/RNA_pol_sf"/>
</dbReference>
<dbReference type="GO" id="GO:0003964">
    <property type="term" value="F:RNA-directed DNA polymerase activity"/>
    <property type="evidence" value="ECO:0007669"/>
    <property type="project" value="UniProtKB-KW"/>
</dbReference>
<dbReference type="CDD" id="cd01647">
    <property type="entry name" value="RT_LTR"/>
    <property type="match status" value="1"/>
</dbReference>
<keyword evidence="5" id="KW-1185">Reference proteome</keyword>
<dbReference type="Pfam" id="PF13456">
    <property type="entry name" value="RVT_3"/>
    <property type="match status" value="1"/>
</dbReference>
<accession>A0ABQ5G0W6</accession>
<dbReference type="PANTHER" id="PTHR48475:SF2">
    <property type="entry name" value="RIBONUCLEASE H"/>
    <property type="match status" value="1"/>
</dbReference>
<evidence type="ECO:0000313" key="4">
    <source>
        <dbReference type="EMBL" id="GJT68793.1"/>
    </source>
</evidence>
<dbReference type="InterPro" id="IPR041588">
    <property type="entry name" value="Integrase_H2C2"/>
</dbReference>
<dbReference type="EMBL" id="BQNB010017930">
    <property type="protein sequence ID" value="GJT68793.1"/>
    <property type="molecule type" value="Genomic_DNA"/>
</dbReference>
<reference evidence="4" key="1">
    <citation type="journal article" date="2022" name="Int. J. Mol. Sci.">
        <title>Draft Genome of Tanacetum Coccineum: Genomic Comparison of Closely Related Tanacetum-Family Plants.</title>
        <authorList>
            <person name="Yamashiro T."/>
            <person name="Shiraishi A."/>
            <person name="Nakayama K."/>
            <person name="Satake H."/>
        </authorList>
    </citation>
    <scope>NUCLEOTIDE SEQUENCE</scope>
</reference>
<evidence type="ECO:0000313" key="5">
    <source>
        <dbReference type="Proteomes" id="UP001151760"/>
    </source>
</evidence>
<sequence length="671" mass="76744">MAEEDEEKTTFITSQRIFCYSKMSFRLKNVGATYQRLVDKAFQKQIGRNLEVYVDDLVIKSRTEKEVIRDIEETFKTLGEINMKLNRKKYAFGMREGTFLGYKVDADRLRVCPDKVEKVLDVPSPKCLKDVQKLNGKLASLNRFLSKSTEKSLPFIKTLKKCTKKSDFQWTAEAEMAFKQMKKLIAELPMLTAPKEKEELIMYLADAKEAISAVLMTERDGKQTPIYFVSRALQGPEVNYTLMEKLILAMDKEELPDPWILFTDGSSCIDGSGASLIITNPKGMELTYALRFRFNATNNEAEYEALIAGLRIAEKMGVRNLQANVDSRLVANQVNGIYVAKEPGMVKYLEKVKNLTSTFKEFSIKQVPRGENKKADALSKMASTSFAHLSKQVLVEELKEKSIDKKEILAVVEKERYTWMTSIYEYLTKEILLEEKRKARAIRHKAGRYPVTNGILYKKSFLGQWLRCVGPLQANYVLREIHEGSCNMHSNPRSVVAKALRSGYYWPTMHTDAMNLIRECSRCQMISDNGKQFRDNPFEDWCEKLCIRQCFASVKYPQTNSLVERANRSLGEGIKARLGEKNKNWIEEISHVLCAHRTMIKSSNGETLFSLTYGTEAVIPVEIDMPTMRTAEVDTIKNDEALEINLDILEEKKEQAAIQEAKKQSQDGEIL</sequence>
<name>A0ABQ5G0W6_9ASTR</name>
<dbReference type="SUPFAM" id="SSF56672">
    <property type="entry name" value="DNA/RNA polymerases"/>
    <property type="match status" value="1"/>
</dbReference>
<dbReference type="Proteomes" id="UP001151760">
    <property type="component" value="Unassembled WGS sequence"/>
</dbReference>
<keyword evidence="4" id="KW-0548">Nucleotidyltransferase</keyword>
<comment type="caution">
    <text evidence="4">The sequence shown here is derived from an EMBL/GenBank/DDBJ whole genome shotgun (WGS) entry which is preliminary data.</text>
</comment>
<dbReference type="InterPro" id="IPR012337">
    <property type="entry name" value="RNaseH-like_sf"/>
</dbReference>
<evidence type="ECO:0000259" key="2">
    <source>
        <dbReference type="PROSITE" id="PS50879"/>
    </source>
</evidence>
<evidence type="ECO:0000256" key="1">
    <source>
        <dbReference type="SAM" id="Coils"/>
    </source>
</evidence>
<gene>
    <name evidence="4" type="ORF">Tco_1020273</name>
</gene>
<dbReference type="InterPro" id="IPR043128">
    <property type="entry name" value="Rev_trsase/Diguanyl_cyclase"/>
</dbReference>
<keyword evidence="1" id="KW-0175">Coiled coil</keyword>
<keyword evidence="4" id="KW-0695">RNA-directed DNA polymerase</keyword>
<organism evidence="4 5">
    <name type="scientific">Tanacetum coccineum</name>
    <dbReference type="NCBI Taxonomy" id="301880"/>
    <lineage>
        <taxon>Eukaryota</taxon>
        <taxon>Viridiplantae</taxon>
        <taxon>Streptophyta</taxon>
        <taxon>Embryophyta</taxon>
        <taxon>Tracheophyta</taxon>
        <taxon>Spermatophyta</taxon>
        <taxon>Magnoliopsida</taxon>
        <taxon>eudicotyledons</taxon>
        <taxon>Gunneridae</taxon>
        <taxon>Pentapetalae</taxon>
        <taxon>asterids</taxon>
        <taxon>campanulids</taxon>
        <taxon>Asterales</taxon>
        <taxon>Asteraceae</taxon>
        <taxon>Asteroideae</taxon>
        <taxon>Anthemideae</taxon>
        <taxon>Anthemidinae</taxon>
        <taxon>Tanacetum</taxon>
    </lineage>
</organism>